<organism evidence="2 3">
    <name type="scientific">Rhamnusium bicolor</name>
    <dbReference type="NCBI Taxonomy" id="1586634"/>
    <lineage>
        <taxon>Eukaryota</taxon>
        <taxon>Metazoa</taxon>
        <taxon>Ecdysozoa</taxon>
        <taxon>Arthropoda</taxon>
        <taxon>Hexapoda</taxon>
        <taxon>Insecta</taxon>
        <taxon>Pterygota</taxon>
        <taxon>Neoptera</taxon>
        <taxon>Endopterygota</taxon>
        <taxon>Coleoptera</taxon>
        <taxon>Polyphaga</taxon>
        <taxon>Cucujiformia</taxon>
        <taxon>Chrysomeloidea</taxon>
        <taxon>Cerambycidae</taxon>
        <taxon>Lepturinae</taxon>
        <taxon>Rhagiini</taxon>
        <taxon>Rhamnusium</taxon>
    </lineage>
</organism>
<dbReference type="Pfam" id="PF06585">
    <property type="entry name" value="JHBP"/>
    <property type="match status" value="1"/>
</dbReference>
<name>A0AAV8ZBS4_9CUCU</name>
<keyword evidence="3" id="KW-1185">Reference proteome</keyword>
<accession>A0AAV8ZBS4</accession>
<dbReference type="Proteomes" id="UP001162156">
    <property type="component" value="Unassembled WGS sequence"/>
</dbReference>
<evidence type="ECO:0000313" key="3">
    <source>
        <dbReference type="Proteomes" id="UP001162156"/>
    </source>
</evidence>
<feature type="chain" id="PRO_5043417855" evidence="1">
    <location>
        <begin position="19"/>
        <end position="240"/>
    </location>
</feature>
<proteinExistence type="predicted"/>
<keyword evidence="1" id="KW-0732">Signal</keyword>
<dbReference type="PANTHER" id="PTHR11008:SF29">
    <property type="entry name" value="IP17226P"/>
    <property type="match status" value="1"/>
</dbReference>
<reference evidence="2" key="1">
    <citation type="journal article" date="2023" name="Insect Mol. Biol.">
        <title>Genome sequencing provides insights into the evolution of gene families encoding plant cell wall-degrading enzymes in longhorned beetles.</title>
        <authorList>
            <person name="Shin N.R."/>
            <person name="Okamura Y."/>
            <person name="Kirsch R."/>
            <person name="Pauchet Y."/>
        </authorList>
    </citation>
    <scope>NUCLEOTIDE SEQUENCE</scope>
    <source>
        <strain evidence="2">RBIC_L_NR</strain>
    </source>
</reference>
<protein>
    <submittedName>
        <fullName evidence="2">Uncharacterized protein</fullName>
    </submittedName>
</protein>
<gene>
    <name evidence="2" type="ORF">NQ314_005970</name>
</gene>
<dbReference type="InterPro" id="IPR010562">
    <property type="entry name" value="Haemolymph_juvenile_hormone-bd"/>
</dbReference>
<dbReference type="Gene3D" id="3.15.10.30">
    <property type="entry name" value="Haemolymph juvenile hormone binding protein"/>
    <property type="match status" value="1"/>
</dbReference>
<comment type="caution">
    <text evidence="2">The sequence shown here is derived from an EMBL/GenBank/DDBJ whole genome shotgun (WGS) entry which is preliminary data.</text>
</comment>
<dbReference type="PANTHER" id="PTHR11008">
    <property type="entry name" value="PROTEIN TAKEOUT-LIKE PROTEIN"/>
    <property type="match status" value="1"/>
</dbReference>
<evidence type="ECO:0000256" key="1">
    <source>
        <dbReference type="SAM" id="SignalP"/>
    </source>
</evidence>
<dbReference type="InterPro" id="IPR038606">
    <property type="entry name" value="To_sf"/>
</dbReference>
<dbReference type="SMART" id="SM00700">
    <property type="entry name" value="JHBP"/>
    <property type="match status" value="1"/>
</dbReference>
<evidence type="ECO:0000313" key="2">
    <source>
        <dbReference type="EMBL" id="KAJ8961041.1"/>
    </source>
</evidence>
<dbReference type="AlphaFoldDB" id="A0AAV8ZBS4"/>
<dbReference type="EMBL" id="JANEYF010001621">
    <property type="protein sequence ID" value="KAJ8961041.1"/>
    <property type="molecule type" value="Genomic_DNA"/>
</dbReference>
<feature type="signal peptide" evidence="1">
    <location>
        <begin position="1"/>
        <end position="18"/>
    </location>
</feature>
<dbReference type="GO" id="GO:0005615">
    <property type="term" value="C:extracellular space"/>
    <property type="evidence" value="ECO:0007669"/>
    <property type="project" value="TreeGrafter"/>
</dbReference>
<sequence length="240" mass="27279">MYSLKTVFILALAVFASANPHLGRLEQETDADLFRKFIECARIAIITGIPEIGVPSHDPLEIIEEINYDFTLSPSLRGSFSLNNMVIEDIPNWEVRQFDPLISNEEFEDIFNYTIYWPKMVFKGDWEFSLHFIGIPLGNKGTITVEMDHVNFVGIFDFIKPGPNRAETIKALELDVTTQEVQLEITNLGELGDNVNDVGGKLLSDLMKDIHNEALSEGLRNKLINDWILKPERIDVLIDN</sequence>